<dbReference type="AlphaFoldDB" id="A0A412YYW7"/>
<dbReference type="KEGG" id="cbol:CGC65_07755"/>
<name>A0A412YYW7_9FIRM</name>
<feature type="region of interest" description="Disordered" evidence="1">
    <location>
        <begin position="83"/>
        <end position="102"/>
    </location>
</feature>
<reference evidence="2 3" key="1">
    <citation type="submission" date="2018-08" db="EMBL/GenBank/DDBJ databases">
        <title>A genome reference for cultivated species of the human gut microbiota.</title>
        <authorList>
            <person name="Zou Y."/>
            <person name="Xue W."/>
            <person name="Luo G."/>
        </authorList>
    </citation>
    <scope>NUCLEOTIDE SEQUENCE [LARGE SCALE GENOMIC DNA]</scope>
    <source>
        <strain evidence="2 3">AF14-18</strain>
    </source>
</reference>
<evidence type="ECO:0000256" key="1">
    <source>
        <dbReference type="SAM" id="MobiDB-lite"/>
    </source>
</evidence>
<dbReference type="InterPro" id="IPR015330">
    <property type="entry name" value="DNA_primase/pol_bifunc_N"/>
</dbReference>
<dbReference type="GeneID" id="86853150"/>
<organism evidence="2 3">
    <name type="scientific">Enterocloster bolteae</name>
    <dbReference type="NCBI Taxonomy" id="208479"/>
    <lineage>
        <taxon>Bacteria</taxon>
        <taxon>Bacillati</taxon>
        <taxon>Bacillota</taxon>
        <taxon>Clostridia</taxon>
        <taxon>Lachnospirales</taxon>
        <taxon>Lachnospiraceae</taxon>
        <taxon>Enterocloster</taxon>
    </lineage>
</organism>
<dbReference type="SUPFAM" id="SSF56747">
    <property type="entry name" value="Prim-pol domain"/>
    <property type="match status" value="1"/>
</dbReference>
<gene>
    <name evidence="2" type="ORF">DWW02_22875</name>
</gene>
<dbReference type="EMBL" id="QRZM01000012">
    <property type="protein sequence ID" value="RGV72850.1"/>
    <property type="molecule type" value="Genomic_DNA"/>
</dbReference>
<feature type="compositionally biased region" description="Basic and acidic residues" evidence="1">
    <location>
        <begin position="83"/>
        <end position="93"/>
    </location>
</feature>
<dbReference type="Gene3D" id="3.30.720.160">
    <property type="entry name" value="Bifunctional DNA primase/polymerase, N-terminal"/>
    <property type="match status" value="1"/>
</dbReference>
<dbReference type="Pfam" id="PF09250">
    <property type="entry name" value="Prim-Pol"/>
    <property type="match status" value="1"/>
</dbReference>
<protein>
    <submittedName>
        <fullName evidence="2">Uncharacterized protein</fullName>
    </submittedName>
</protein>
<evidence type="ECO:0000313" key="3">
    <source>
        <dbReference type="Proteomes" id="UP000284543"/>
    </source>
</evidence>
<dbReference type="Proteomes" id="UP000284543">
    <property type="component" value="Unassembled WGS sequence"/>
</dbReference>
<proteinExistence type="predicted"/>
<dbReference type="RefSeq" id="WP_002569973.1">
    <property type="nucleotide sequence ID" value="NZ_BAABZS010000001.1"/>
</dbReference>
<accession>A0A412YYW7</accession>
<comment type="caution">
    <text evidence="2">The sequence shown here is derived from an EMBL/GenBank/DDBJ whole genome shotgun (WGS) entry which is preliminary data.</text>
</comment>
<sequence length="102" mass="11454">MLKDYSLRQYALAYAKVGMAVFPLVPKSKNPATQHGFQDATTDFNQIDKWWMKNPNYNIGIATGQVSGGLIVIDLDIDKEKGKHGNETLRDWEAEQGQLPDT</sequence>
<evidence type="ECO:0000313" key="2">
    <source>
        <dbReference type="EMBL" id="RGV72850.1"/>
    </source>
</evidence>
<dbReference type="CDD" id="cd04859">
    <property type="entry name" value="Prim_Pol"/>
    <property type="match status" value="1"/>
</dbReference>